<dbReference type="Pfam" id="PF04112">
    <property type="entry name" value="Mak10"/>
    <property type="match status" value="1"/>
</dbReference>
<dbReference type="PANTHER" id="PTHR21373:SF0">
    <property type="entry name" value="N-ALPHA-ACETYLTRANSFERASE 35, NATC AUXILIARY SUBUNIT"/>
    <property type="match status" value="1"/>
</dbReference>
<dbReference type="OrthoDB" id="269405at2759"/>
<comment type="caution">
    <text evidence="7">The sequence shown here is derived from an EMBL/GenBank/DDBJ whole genome shotgun (WGS) entry which is preliminary data.</text>
</comment>
<evidence type="ECO:0000259" key="5">
    <source>
        <dbReference type="Pfam" id="PF04112"/>
    </source>
</evidence>
<evidence type="ECO:0000256" key="3">
    <source>
        <dbReference type="ARBA" id="ARBA00022490"/>
    </source>
</evidence>
<feature type="compositionally biased region" description="Low complexity" evidence="4">
    <location>
        <begin position="338"/>
        <end position="364"/>
    </location>
</feature>
<protein>
    <submittedName>
        <fullName evidence="7">N-alpha-acetyltransferase, 35 NatC auxiliary subunit</fullName>
    </submittedName>
</protein>
<keyword evidence="3" id="KW-0963">Cytoplasm</keyword>
<accession>A0A2J8A6B2</accession>
<evidence type="ECO:0000259" key="6">
    <source>
        <dbReference type="Pfam" id="PF25789"/>
    </source>
</evidence>
<reference evidence="7 8" key="1">
    <citation type="journal article" date="2017" name="Mol. Biol. Evol.">
        <title>The 4-celled Tetrabaena socialis nuclear genome reveals the essential components for genetic control of cell number at the origin of multicellularity in the volvocine lineage.</title>
        <authorList>
            <person name="Featherston J."/>
            <person name="Arakaki Y."/>
            <person name="Hanschen E.R."/>
            <person name="Ferris P.J."/>
            <person name="Michod R.E."/>
            <person name="Olson B.J.S.C."/>
            <person name="Nozaki H."/>
            <person name="Durand P.M."/>
        </authorList>
    </citation>
    <scope>NUCLEOTIDE SEQUENCE [LARGE SCALE GENOMIC DNA]</scope>
    <source>
        <strain evidence="7 8">NIES-571</strain>
    </source>
</reference>
<gene>
    <name evidence="7" type="ORF">TSOC_005417</name>
</gene>
<proteinExistence type="inferred from homology"/>
<comment type="subcellular location">
    <subcellularLocation>
        <location evidence="1">Cytoplasm</location>
    </subcellularLocation>
</comment>
<keyword evidence="8" id="KW-1185">Reference proteome</keyword>
<dbReference type="GO" id="GO:0016740">
    <property type="term" value="F:transferase activity"/>
    <property type="evidence" value="ECO:0007669"/>
    <property type="project" value="UniProtKB-KW"/>
</dbReference>
<dbReference type="InterPro" id="IPR057982">
    <property type="entry name" value="TPR_NAA35"/>
</dbReference>
<dbReference type="InterPro" id="IPR007244">
    <property type="entry name" value="Naa35_N"/>
</dbReference>
<feature type="domain" description="NAA35-like N-terminal" evidence="5">
    <location>
        <begin position="21"/>
        <end position="162"/>
    </location>
</feature>
<feature type="compositionally biased region" description="Low complexity" evidence="4">
    <location>
        <begin position="393"/>
        <end position="405"/>
    </location>
</feature>
<name>A0A2J8A6B2_9CHLO</name>
<dbReference type="EMBL" id="PGGS01000147">
    <property type="protein sequence ID" value="PNH08064.1"/>
    <property type="molecule type" value="Genomic_DNA"/>
</dbReference>
<evidence type="ECO:0000313" key="7">
    <source>
        <dbReference type="EMBL" id="PNH08064.1"/>
    </source>
</evidence>
<evidence type="ECO:0000256" key="1">
    <source>
        <dbReference type="ARBA" id="ARBA00004496"/>
    </source>
</evidence>
<keyword evidence="7" id="KW-0808">Transferase</keyword>
<feature type="domain" description="NAA35-like TPR repeats" evidence="6">
    <location>
        <begin position="443"/>
        <end position="663"/>
    </location>
</feature>
<comment type="similarity">
    <text evidence="2">Belongs to the MAK10 family.</text>
</comment>
<sequence>MERWLDVGPLLRAAQADMKVGQLITGEAFSLFEAMSALEAGNPKMDAAASPAADRPSLEALLDDPAAVPVDLGAADALAVMDGLLAAEASWHSGGSPMQTVYASLYMLRLDRLKEHDSVIARALYAYCLTLQCDCSMIRDLVISGMVCEEEDINVFTSGIPFEQSEGGPAAALEALDAAIGAATAIGAQDAEPASAALACRLQLRRALHLGLCMAAASDPEEARRSAEHFAEARSLLPALQSSASGEASATPPGFYVDVNRHLLGPAPPRQVQLMPLSDAVSYMERMLDHLQLAVAVSEHVFDYRSLQLYLWRFARQRPGAIARSMLHLLITPSRWEATAAPGGNGPASNGPEQAHSHSQSQSQPPVAEGKSGGRGGRGRRGAKGQATSSDHPSSATAAAGPGSTAAGGPAGLAAGPAWVPSKAMVAAACQVAYGPGLPDDAELFLEQALIAVSNWCQAVLMNRCRSRRRLRRCLDDWLNMYHHGVNADVVPAFQEYLRATGWRWRPLDGASADDGQGPLGTWVEYETCATMLHHLLMGFELELYEPHEYDMIYWYCDYLSTSMVTAFSAIHHRRPPAQVPKLPQQGAAGLGGRGLGRGLGGRGRGGLPGGDSAAAAKAAAEAAVARYEKSQNMMRFDLLEVETMQYMCQGLLRLMAGLKLAGGGGC</sequence>
<evidence type="ECO:0000256" key="2">
    <source>
        <dbReference type="ARBA" id="ARBA00006289"/>
    </source>
</evidence>
<organism evidence="7 8">
    <name type="scientific">Tetrabaena socialis</name>
    <dbReference type="NCBI Taxonomy" id="47790"/>
    <lineage>
        <taxon>Eukaryota</taxon>
        <taxon>Viridiplantae</taxon>
        <taxon>Chlorophyta</taxon>
        <taxon>core chlorophytes</taxon>
        <taxon>Chlorophyceae</taxon>
        <taxon>CS clade</taxon>
        <taxon>Chlamydomonadales</taxon>
        <taxon>Tetrabaenaceae</taxon>
        <taxon>Tetrabaena</taxon>
    </lineage>
</organism>
<dbReference type="InterPro" id="IPR057983">
    <property type="entry name" value="NAA35-like_N"/>
</dbReference>
<evidence type="ECO:0000256" key="4">
    <source>
        <dbReference type="SAM" id="MobiDB-lite"/>
    </source>
</evidence>
<dbReference type="PANTHER" id="PTHR21373">
    <property type="entry name" value="GLUCOSE REPRESSIBLE PROTEIN MAK10"/>
    <property type="match status" value="1"/>
</dbReference>
<feature type="region of interest" description="Disordered" evidence="4">
    <location>
        <begin position="338"/>
        <end position="405"/>
    </location>
</feature>
<dbReference type="Pfam" id="PF25789">
    <property type="entry name" value="TPR_NAA35"/>
    <property type="match status" value="1"/>
</dbReference>
<dbReference type="GO" id="GO:0031417">
    <property type="term" value="C:NatC complex"/>
    <property type="evidence" value="ECO:0007669"/>
    <property type="project" value="InterPro"/>
</dbReference>
<dbReference type="Proteomes" id="UP000236333">
    <property type="component" value="Unassembled WGS sequence"/>
</dbReference>
<dbReference type="AlphaFoldDB" id="A0A2J8A6B2"/>
<evidence type="ECO:0000313" key="8">
    <source>
        <dbReference type="Proteomes" id="UP000236333"/>
    </source>
</evidence>